<dbReference type="Gene3D" id="3.90.70.10">
    <property type="entry name" value="Cysteine proteinases"/>
    <property type="match status" value="1"/>
</dbReference>
<accession>A0A7X0SD04</accession>
<name>A0A7X0SD04_9CLOT</name>
<proteinExistence type="predicted"/>
<evidence type="ECO:0000313" key="2">
    <source>
        <dbReference type="EMBL" id="MBB6714098.1"/>
    </source>
</evidence>
<dbReference type="RefSeq" id="WP_185163779.1">
    <property type="nucleotide sequence ID" value="NZ_JACKWY010000002.1"/>
</dbReference>
<reference evidence="2 3" key="1">
    <citation type="submission" date="2020-08" db="EMBL/GenBank/DDBJ databases">
        <title>Clostridia isolated from Swiss meat.</title>
        <authorList>
            <person name="Wambui J."/>
            <person name="Stevens M.J.A."/>
            <person name="Stephan R."/>
        </authorList>
    </citation>
    <scope>NUCLEOTIDE SEQUENCE [LARGE SCALE GENOMIC DNA]</scope>
    <source>
        <strain evidence="2 3">CM001</strain>
    </source>
</reference>
<organism evidence="2 3">
    <name type="scientific">Clostridium gasigenes</name>
    <dbReference type="NCBI Taxonomy" id="94869"/>
    <lineage>
        <taxon>Bacteria</taxon>
        <taxon>Bacillati</taxon>
        <taxon>Bacillota</taxon>
        <taxon>Clostridia</taxon>
        <taxon>Eubacteriales</taxon>
        <taxon>Clostridiaceae</taxon>
        <taxon>Clostridium</taxon>
    </lineage>
</organism>
<dbReference type="AlphaFoldDB" id="A0A7X0SD04"/>
<dbReference type="Proteomes" id="UP000585258">
    <property type="component" value="Unassembled WGS sequence"/>
</dbReference>
<sequence>MKNKGHKINKKRKISKKRRKEIRRARLILTTICLILIIIVVKLKNITFSDDDSPKVLVSENSKQKDKENNISKMDMIVQNSGEYPESLIELARKYEETIDFVLNYPKNKDKDYKINPNDFKKEKNGIQLFIQWDEHWGYKKYGDDFMALTGCAPTALAMVIYSLNNDKSVTPNVIAKYAEENNFYVDGIGSSWELVNAATKKYGLKSRAIPLNENTIISSLENGNPIITSVGPGTFTGSGHFLVLTGITDEGKIKINDPNSKINSSKEWDIDVFIKESLMLWEISK</sequence>
<evidence type="ECO:0000313" key="3">
    <source>
        <dbReference type="Proteomes" id="UP000585258"/>
    </source>
</evidence>
<comment type="caution">
    <text evidence="2">The sequence shown here is derived from an EMBL/GenBank/DDBJ whole genome shotgun (WGS) entry which is preliminary data.</text>
</comment>
<feature type="domain" description="Peptidase C39-like" evidence="1">
    <location>
        <begin position="127"/>
        <end position="260"/>
    </location>
</feature>
<evidence type="ECO:0000259" key="1">
    <source>
        <dbReference type="Pfam" id="PF13529"/>
    </source>
</evidence>
<protein>
    <submittedName>
        <fullName evidence="2">C39 family peptidase</fullName>
    </submittedName>
</protein>
<dbReference type="InterPro" id="IPR039564">
    <property type="entry name" value="Peptidase_C39-like"/>
</dbReference>
<dbReference type="Pfam" id="PF13529">
    <property type="entry name" value="Peptidase_C39_2"/>
    <property type="match status" value="1"/>
</dbReference>
<gene>
    <name evidence="2" type="ORF">H7E68_05015</name>
</gene>
<dbReference type="EMBL" id="JACKWY010000002">
    <property type="protein sequence ID" value="MBB6714098.1"/>
    <property type="molecule type" value="Genomic_DNA"/>
</dbReference>